<feature type="transmembrane region" description="Helical" evidence="7">
    <location>
        <begin position="32"/>
        <end position="54"/>
    </location>
</feature>
<dbReference type="EMBL" id="JAFJYH010000278">
    <property type="protein sequence ID" value="KAG4414175.1"/>
    <property type="molecule type" value="Genomic_DNA"/>
</dbReference>
<dbReference type="Proteomes" id="UP000664132">
    <property type="component" value="Unassembled WGS sequence"/>
</dbReference>
<evidence type="ECO:0000259" key="8">
    <source>
        <dbReference type="Pfam" id="PF20684"/>
    </source>
</evidence>
<gene>
    <name evidence="9" type="ORF">IFR04_012702</name>
</gene>
<evidence type="ECO:0000256" key="1">
    <source>
        <dbReference type="ARBA" id="ARBA00004141"/>
    </source>
</evidence>
<sequence>MDYIVPFLTACFIGGRIVARVLLDVGLGADDWMILASAAAYFVDVGTSLGLVLSGFGQHTYWLSTEQIITGRKFFYVVELFYLISITSTKLSLLLFFLRIFPGHRLRQAIWISGLFVSLSNFSILLALAFQCVPLHGYWTNWMYKVAPVQCINGYATLEAAAVFNIFQSVLILAIPIPTVWKLKLAWKKKANLMIMFSVGSIALVCSFMRLPSLIQLDHSSDLSYDQAPVVVYSHLEQSVGIICACLPACRSLLEYFFPTLKMTFGETNVTNTHPITNRTPSGHPRTRAEKNSSTMSLVELSERRVGNENGSERLSSRTASFHDDFGVKTHDAEDLGSHTTVEIGPSVGIADGTDNHGIYMTKSVEMSTDKLE</sequence>
<dbReference type="PANTHER" id="PTHR33048:SF143">
    <property type="entry name" value="EXTRACELLULAR MEMBRANE PROTEIN CFEM DOMAIN-CONTAINING PROTEIN-RELATED"/>
    <property type="match status" value="1"/>
</dbReference>
<keyword evidence="3 7" id="KW-1133">Transmembrane helix</keyword>
<evidence type="ECO:0000256" key="4">
    <source>
        <dbReference type="ARBA" id="ARBA00023136"/>
    </source>
</evidence>
<feature type="domain" description="Rhodopsin" evidence="8">
    <location>
        <begin position="16"/>
        <end position="255"/>
    </location>
</feature>
<dbReference type="AlphaFoldDB" id="A0A8H7W1Z5"/>
<feature type="transmembrane region" description="Helical" evidence="7">
    <location>
        <begin position="193"/>
        <end position="211"/>
    </location>
</feature>
<evidence type="ECO:0000256" key="3">
    <source>
        <dbReference type="ARBA" id="ARBA00022989"/>
    </source>
</evidence>
<protein>
    <recommendedName>
        <fullName evidence="8">Rhodopsin domain-containing protein</fullName>
    </recommendedName>
</protein>
<feature type="transmembrane region" description="Helical" evidence="7">
    <location>
        <begin position="74"/>
        <end position="98"/>
    </location>
</feature>
<evidence type="ECO:0000313" key="9">
    <source>
        <dbReference type="EMBL" id="KAG4414175.1"/>
    </source>
</evidence>
<feature type="region of interest" description="Disordered" evidence="6">
    <location>
        <begin position="272"/>
        <end position="296"/>
    </location>
</feature>
<reference evidence="9" key="1">
    <citation type="submission" date="2021-02" db="EMBL/GenBank/DDBJ databases">
        <title>Genome sequence Cadophora malorum strain M34.</title>
        <authorList>
            <person name="Stefanovic E."/>
            <person name="Vu D."/>
            <person name="Scully C."/>
            <person name="Dijksterhuis J."/>
            <person name="Roader J."/>
            <person name="Houbraken J."/>
        </authorList>
    </citation>
    <scope>NUCLEOTIDE SEQUENCE</scope>
    <source>
        <strain evidence="9">M34</strain>
    </source>
</reference>
<comment type="caution">
    <text evidence="9">The sequence shown here is derived from an EMBL/GenBank/DDBJ whole genome shotgun (WGS) entry which is preliminary data.</text>
</comment>
<proteinExistence type="inferred from homology"/>
<dbReference type="OrthoDB" id="2496787at2759"/>
<dbReference type="PANTHER" id="PTHR33048">
    <property type="entry name" value="PTH11-LIKE INTEGRAL MEMBRANE PROTEIN (AFU_ORTHOLOGUE AFUA_5G11245)"/>
    <property type="match status" value="1"/>
</dbReference>
<dbReference type="Pfam" id="PF20684">
    <property type="entry name" value="Fung_rhodopsin"/>
    <property type="match status" value="1"/>
</dbReference>
<dbReference type="InterPro" id="IPR052337">
    <property type="entry name" value="SAT4-like"/>
</dbReference>
<accession>A0A8H7W1Z5</accession>
<dbReference type="InterPro" id="IPR049326">
    <property type="entry name" value="Rhodopsin_dom_fungi"/>
</dbReference>
<feature type="transmembrane region" description="Helical" evidence="7">
    <location>
        <begin position="162"/>
        <end position="181"/>
    </location>
</feature>
<organism evidence="9 10">
    <name type="scientific">Cadophora malorum</name>
    <dbReference type="NCBI Taxonomy" id="108018"/>
    <lineage>
        <taxon>Eukaryota</taxon>
        <taxon>Fungi</taxon>
        <taxon>Dikarya</taxon>
        <taxon>Ascomycota</taxon>
        <taxon>Pezizomycotina</taxon>
        <taxon>Leotiomycetes</taxon>
        <taxon>Helotiales</taxon>
        <taxon>Ploettnerulaceae</taxon>
        <taxon>Cadophora</taxon>
    </lineage>
</organism>
<evidence type="ECO:0000256" key="6">
    <source>
        <dbReference type="SAM" id="MobiDB-lite"/>
    </source>
</evidence>
<feature type="compositionally biased region" description="Polar residues" evidence="6">
    <location>
        <begin position="272"/>
        <end position="281"/>
    </location>
</feature>
<dbReference type="GO" id="GO:0016020">
    <property type="term" value="C:membrane"/>
    <property type="evidence" value="ECO:0007669"/>
    <property type="project" value="UniProtKB-SubCell"/>
</dbReference>
<keyword evidence="2 7" id="KW-0812">Transmembrane</keyword>
<comment type="subcellular location">
    <subcellularLocation>
        <location evidence="1">Membrane</location>
        <topology evidence="1">Multi-pass membrane protein</topology>
    </subcellularLocation>
</comment>
<evidence type="ECO:0000256" key="2">
    <source>
        <dbReference type="ARBA" id="ARBA00022692"/>
    </source>
</evidence>
<keyword evidence="4 7" id="KW-0472">Membrane</keyword>
<feature type="transmembrane region" description="Helical" evidence="7">
    <location>
        <begin position="110"/>
        <end position="130"/>
    </location>
</feature>
<comment type="similarity">
    <text evidence="5">Belongs to the SAT4 family.</text>
</comment>
<evidence type="ECO:0000256" key="5">
    <source>
        <dbReference type="ARBA" id="ARBA00038359"/>
    </source>
</evidence>
<keyword evidence="10" id="KW-1185">Reference proteome</keyword>
<evidence type="ECO:0000313" key="10">
    <source>
        <dbReference type="Proteomes" id="UP000664132"/>
    </source>
</evidence>
<name>A0A8H7W1Z5_9HELO</name>
<evidence type="ECO:0000256" key="7">
    <source>
        <dbReference type="SAM" id="Phobius"/>
    </source>
</evidence>